<evidence type="ECO:0000256" key="1">
    <source>
        <dbReference type="SAM" id="MobiDB-lite"/>
    </source>
</evidence>
<organism evidence="2">
    <name type="scientific">Uncultured Desulfatiglans sp</name>
    <dbReference type="NCBI Taxonomy" id="1748965"/>
    <lineage>
        <taxon>Bacteria</taxon>
        <taxon>Pseudomonadati</taxon>
        <taxon>Thermodesulfobacteriota</taxon>
        <taxon>Desulfobacteria</taxon>
        <taxon>Desulfatiglandales</taxon>
        <taxon>Desulfatiglandaceae</taxon>
        <taxon>Desulfatiglans</taxon>
        <taxon>environmental samples</taxon>
    </lineage>
</organism>
<sequence>MFFGGRTAHALDGLPRHFPHTPGTQRTLQKQQHFTGIGPERLEQGQCRRGRQLSEGPRRQRAFLGIVALAETEKRLRCLLHQIRPRLRSPAYAPERTPAQRAVFEEISIFPDIRDQNLVEFHGQTGVDGNDLTHAFRTPPPDTARFVVQLPHHPAKDRPGPFHIFPGYTLGNDTESLNRPPLHKRHGMKKQRKKGVHGCARSERRDERPAGLCIHLAEYTRHFGLDLSGAGGLLWHGFGIHIETSLIGPEWFLGLRGLQHIFDTLEELVQGEGLRKYLTGTQRLGQVKIGLGTQLTSAGYGDNLDCGKVPAQIANCFDAFFSGHENIRNHQIGRILTVPRDPYVPVIGIIHVVALHFQELSQHGPDLVVVVYNQNARHGLVAFLRSHLFDIHISTVSG</sequence>
<gene>
    <name evidence="2" type="ORF">TRIP_B50541</name>
</gene>
<feature type="region of interest" description="Disordered" evidence="1">
    <location>
        <begin position="180"/>
        <end position="202"/>
    </location>
</feature>
<protein>
    <submittedName>
        <fullName evidence="2">Uncharacterized protein</fullName>
    </submittedName>
</protein>
<evidence type="ECO:0000313" key="2">
    <source>
        <dbReference type="EMBL" id="VBB47746.1"/>
    </source>
</evidence>
<dbReference type="EMBL" id="UPXX01000032">
    <property type="protein sequence ID" value="VBB47746.1"/>
    <property type="molecule type" value="Genomic_DNA"/>
</dbReference>
<name>A0A653AIY8_UNCDX</name>
<proteinExistence type="predicted"/>
<dbReference type="AlphaFoldDB" id="A0A653AIY8"/>
<feature type="compositionally biased region" description="Basic residues" evidence="1">
    <location>
        <begin position="181"/>
        <end position="196"/>
    </location>
</feature>
<accession>A0A653AIY8</accession>
<reference evidence="2" key="1">
    <citation type="submission" date="2018-07" db="EMBL/GenBank/DDBJ databases">
        <authorList>
            <consortium name="Genoscope - CEA"/>
            <person name="William W."/>
        </authorList>
    </citation>
    <scope>NUCLEOTIDE SEQUENCE</scope>
    <source>
        <strain evidence="2">IK1</strain>
    </source>
</reference>